<evidence type="ECO:0000313" key="2">
    <source>
        <dbReference type="EMBL" id="MFB9903553.1"/>
    </source>
</evidence>
<organism evidence="2 3">
    <name type="scientific">Allokutzneria oryzae</name>
    <dbReference type="NCBI Taxonomy" id="1378989"/>
    <lineage>
        <taxon>Bacteria</taxon>
        <taxon>Bacillati</taxon>
        <taxon>Actinomycetota</taxon>
        <taxon>Actinomycetes</taxon>
        <taxon>Pseudonocardiales</taxon>
        <taxon>Pseudonocardiaceae</taxon>
        <taxon>Allokutzneria</taxon>
    </lineage>
</organism>
<dbReference type="RefSeq" id="WP_377850694.1">
    <property type="nucleotide sequence ID" value="NZ_JBHLZU010000005.1"/>
</dbReference>
<accession>A0ABV5ZTN7</accession>
<dbReference type="Proteomes" id="UP001589693">
    <property type="component" value="Unassembled WGS sequence"/>
</dbReference>
<feature type="region of interest" description="Disordered" evidence="1">
    <location>
        <begin position="15"/>
        <end position="67"/>
    </location>
</feature>
<sequence length="67" mass="7025">MGVLALLPDLAGKKAQGAWTRSLPSRPRTRTALGPTSVRVYSGPTSRSTMSIVNRPTSRQSTAATVG</sequence>
<comment type="caution">
    <text evidence="2">The sequence shown here is derived from an EMBL/GenBank/DDBJ whole genome shotgun (WGS) entry which is preliminary data.</text>
</comment>
<name>A0ABV5ZTN7_9PSEU</name>
<evidence type="ECO:0000313" key="3">
    <source>
        <dbReference type="Proteomes" id="UP001589693"/>
    </source>
</evidence>
<reference evidence="2 3" key="1">
    <citation type="submission" date="2024-09" db="EMBL/GenBank/DDBJ databases">
        <authorList>
            <person name="Sun Q."/>
            <person name="Mori K."/>
        </authorList>
    </citation>
    <scope>NUCLEOTIDE SEQUENCE [LARGE SCALE GENOMIC DNA]</scope>
    <source>
        <strain evidence="2 3">TBRC 7907</strain>
    </source>
</reference>
<evidence type="ECO:0000256" key="1">
    <source>
        <dbReference type="SAM" id="MobiDB-lite"/>
    </source>
</evidence>
<gene>
    <name evidence="2" type="ORF">ACFFQA_06345</name>
</gene>
<proteinExistence type="predicted"/>
<keyword evidence="3" id="KW-1185">Reference proteome</keyword>
<dbReference type="EMBL" id="JBHLZU010000005">
    <property type="protein sequence ID" value="MFB9903553.1"/>
    <property type="molecule type" value="Genomic_DNA"/>
</dbReference>
<protein>
    <submittedName>
        <fullName evidence="2">Uncharacterized protein</fullName>
    </submittedName>
</protein>
<feature type="compositionally biased region" description="Polar residues" evidence="1">
    <location>
        <begin position="43"/>
        <end position="67"/>
    </location>
</feature>